<name>A0A200I3M3_9ENTE</name>
<protein>
    <recommendedName>
        <fullName evidence="1">HTH cro/C1-type domain-containing protein</fullName>
    </recommendedName>
</protein>
<dbReference type="InterPro" id="IPR010982">
    <property type="entry name" value="Lambda_DNA-bd_dom_sf"/>
</dbReference>
<dbReference type="SUPFAM" id="SSF47413">
    <property type="entry name" value="lambda repressor-like DNA-binding domains"/>
    <property type="match status" value="1"/>
</dbReference>
<dbReference type="EMBL" id="NIBL01000001">
    <property type="protein sequence ID" value="OUZ18951.1"/>
    <property type="molecule type" value="Genomic_DNA"/>
</dbReference>
<comment type="caution">
    <text evidence="2">The sequence shown here is derived from an EMBL/GenBank/DDBJ whole genome shotgun (WGS) entry which is preliminary data.</text>
</comment>
<sequence>MFELSTEMIAQIREARARKNITLSQASEQIGISKKTLGQIENEKIIQVQKRVYTNLTNWLVDSRKPN</sequence>
<proteinExistence type="predicted"/>
<accession>A0A200I3M3</accession>
<dbReference type="InterPro" id="IPR001387">
    <property type="entry name" value="Cro/C1-type_HTH"/>
</dbReference>
<dbReference type="PROSITE" id="PS50943">
    <property type="entry name" value="HTH_CROC1"/>
    <property type="match status" value="1"/>
</dbReference>
<dbReference type="Pfam" id="PF13413">
    <property type="entry name" value="HTH_25"/>
    <property type="match status" value="1"/>
</dbReference>
<evidence type="ECO:0000313" key="3">
    <source>
        <dbReference type="Proteomes" id="UP000196503"/>
    </source>
</evidence>
<organism evidence="2 3">
    <name type="scientific">Enterococcus cecorum</name>
    <dbReference type="NCBI Taxonomy" id="44008"/>
    <lineage>
        <taxon>Bacteria</taxon>
        <taxon>Bacillati</taxon>
        <taxon>Bacillota</taxon>
        <taxon>Bacilli</taxon>
        <taxon>Lactobacillales</taxon>
        <taxon>Enterococcaceae</taxon>
        <taxon>Enterococcus</taxon>
    </lineage>
</organism>
<feature type="domain" description="HTH cro/C1-type" evidence="1">
    <location>
        <begin position="12"/>
        <end position="44"/>
    </location>
</feature>
<dbReference type="GO" id="GO:0003677">
    <property type="term" value="F:DNA binding"/>
    <property type="evidence" value="ECO:0007669"/>
    <property type="project" value="InterPro"/>
</dbReference>
<evidence type="ECO:0000259" key="1">
    <source>
        <dbReference type="PROSITE" id="PS50943"/>
    </source>
</evidence>
<dbReference type="Gene3D" id="1.10.260.40">
    <property type="entry name" value="lambda repressor-like DNA-binding domains"/>
    <property type="match status" value="1"/>
</dbReference>
<dbReference type="RefSeq" id="WP_087662897.1">
    <property type="nucleotide sequence ID" value="NZ_NIBL01000001.1"/>
</dbReference>
<dbReference type="Proteomes" id="UP000196503">
    <property type="component" value="Unassembled WGS sequence"/>
</dbReference>
<dbReference type="CDD" id="cd00093">
    <property type="entry name" value="HTH_XRE"/>
    <property type="match status" value="1"/>
</dbReference>
<evidence type="ECO:0000313" key="2">
    <source>
        <dbReference type="EMBL" id="OUZ18951.1"/>
    </source>
</evidence>
<reference evidence="2 3" key="1">
    <citation type="submission" date="2017-05" db="EMBL/GenBank/DDBJ databases">
        <title>The Genome Sequence of Enterococcus faecium 2D5_DIV0622.</title>
        <authorList>
            <consortium name="The Broad Institute Genomics Platform"/>
            <consortium name="The Broad Institute Genomic Center for Infectious Diseases"/>
            <person name="Earl A."/>
            <person name="Manson A."/>
            <person name="Schwartman J."/>
            <person name="Gilmore M."/>
            <person name="Abouelleil A."/>
            <person name="Cao P."/>
            <person name="Chapman S."/>
            <person name="Cusick C."/>
            <person name="Shea T."/>
            <person name="Young S."/>
            <person name="Neafsey D."/>
            <person name="Nusbaum C."/>
            <person name="Birren B."/>
        </authorList>
    </citation>
    <scope>NUCLEOTIDE SEQUENCE [LARGE SCALE GENOMIC DNA]</scope>
    <source>
        <strain evidence="2 3">2D5_DIV0622</strain>
    </source>
</reference>
<gene>
    <name evidence="2" type="ORF">A5869_000599</name>
</gene>
<dbReference type="AlphaFoldDB" id="A0A200I3M3"/>